<evidence type="ECO:0000313" key="1">
    <source>
        <dbReference type="EMBL" id="KAG2191949.1"/>
    </source>
</evidence>
<protein>
    <submittedName>
        <fullName evidence="1">Uncharacterized protein</fullName>
    </submittedName>
</protein>
<gene>
    <name evidence="1" type="ORF">INT46_007758</name>
</gene>
<dbReference type="OrthoDB" id="2285414at2759"/>
<sequence length="200" mass="22965">MNFILHMLTKAPKKIAPVAKKYNVNERNGQRWWDQYKKDPNTSFLPKARGDRRNLHEEHQAFLTDLLDENPSTNIEQALEQSTTTFDDLQVGKSAIHKSIRDDMGFTFKRAAFHSLKRNDEGDIEARYEWAKKTMELDMSFLIKLCAISAYAAVNISIRTPNVPTTQLVPVEVGKKRSLATEKLRNQNQKELLQTITCAS</sequence>
<organism evidence="1 2">
    <name type="scientific">Mucor plumbeus</name>
    <dbReference type="NCBI Taxonomy" id="97098"/>
    <lineage>
        <taxon>Eukaryota</taxon>
        <taxon>Fungi</taxon>
        <taxon>Fungi incertae sedis</taxon>
        <taxon>Mucoromycota</taxon>
        <taxon>Mucoromycotina</taxon>
        <taxon>Mucoromycetes</taxon>
        <taxon>Mucorales</taxon>
        <taxon>Mucorineae</taxon>
        <taxon>Mucoraceae</taxon>
        <taxon>Mucor</taxon>
    </lineage>
</organism>
<accession>A0A8H7UV62</accession>
<proteinExistence type="predicted"/>
<reference evidence="1" key="1">
    <citation type="submission" date="2020-12" db="EMBL/GenBank/DDBJ databases">
        <title>Metabolic potential, ecology and presence of endohyphal bacteria is reflected in genomic diversity of Mucoromycotina.</title>
        <authorList>
            <person name="Muszewska A."/>
            <person name="Okrasinska A."/>
            <person name="Steczkiewicz K."/>
            <person name="Drgas O."/>
            <person name="Orlowska M."/>
            <person name="Perlinska-Lenart U."/>
            <person name="Aleksandrzak-Piekarczyk T."/>
            <person name="Szatraj K."/>
            <person name="Zielenkiewicz U."/>
            <person name="Pilsyk S."/>
            <person name="Malc E."/>
            <person name="Mieczkowski P."/>
            <person name="Kruszewska J.S."/>
            <person name="Biernat P."/>
            <person name="Pawlowska J."/>
        </authorList>
    </citation>
    <scope>NUCLEOTIDE SEQUENCE</scope>
    <source>
        <strain evidence="1">CBS 226.32</strain>
    </source>
</reference>
<dbReference type="EMBL" id="JAEPRC010000771">
    <property type="protein sequence ID" value="KAG2191949.1"/>
    <property type="molecule type" value="Genomic_DNA"/>
</dbReference>
<name>A0A8H7UV62_9FUNG</name>
<keyword evidence="2" id="KW-1185">Reference proteome</keyword>
<evidence type="ECO:0000313" key="2">
    <source>
        <dbReference type="Proteomes" id="UP000650833"/>
    </source>
</evidence>
<dbReference type="Proteomes" id="UP000650833">
    <property type="component" value="Unassembled WGS sequence"/>
</dbReference>
<dbReference type="AlphaFoldDB" id="A0A8H7UV62"/>
<comment type="caution">
    <text evidence="1">The sequence shown here is derived from an EMBL/GenBank/DDBJ whole genome shotgun (WGS) entry which is preliminary data.</text>
</comment>